<name>X1GV98_9ZZZZ</name>
<dbReference type="AlphaFoldDB" id="X1GV98"/>
<feature type="non-terminal residue" evidence="1">
    <location>
        <position position="35"/>
    </location>
</feature>
<accession>X1GV98</accession>
<protein>
    <submittedName>
        <fullName evidence="1">Uncharacterized protein</fullName>
    </submittedName>
</protein>
<comment type="caution">
    <text evidence="1">The sequence shown here is derived from an EMBL/GenBank/DDBJ whole genome shotgun (WGS) entry which is preliminary data.</text>
</comment>
<reference evidence="1" key="1">
    <citation type="journal article" date="2014" name="Front. Microbiol.">
        <title>High frequency of phylogenetically diverse reductive dehalogenase-homologous genes in deep subseafloor sedimentary metagenomes.</title>
        <authorList>
            <person name="Kawai M."/>
            <person name="Futagami T."/>
            <person name="Toyoda A."/>
            <person name="Takaki Y."/>
            <person name="Nishi S."/>
            <person name="Hori S."/>
            <person name="Arai W."/>
            <person name="Tsubouchi T."/>
            <person name="Morono Y."/>
            <person name="Uchiyama I."/>
            <person name="Ito T."/>
            <person name="Fujiyama A."/>
            <person name="Inagaki F."/>
            <person name="Takami H."/>
        </authorList>
    </citation>
    <scope>NUCLEOTIDE SEQUENCE</scope>
    <source>
        <strain evidence="1">Expedition CK06-06</strain>
    </source>
</reference>
<sequence length="35" mass="3966">MVAPVTTVFNAKDPSEIKKKIVRGIVRHYKVPKSK</sequence>
<dbReference type="EMBL" id="BARU01007474">
    <property type="protein sequence ID" value="GAH45509.1"/>
    <property type="molecule type" value="Genomic_DNA"/>
</dbReference>
<evidence type="ECO:0000313" key="1">
    <source>
        <dbReference type="EMBL" id="GAH45509.1"/>
    </source>
</evidence>
<proteinExistence type="predicted"/>
<organism evidence="1">
    <name type="scientific">marine sediment metagenome</name>
    <dbReference type="NCBI Taxonomy" id="412755"/>
    <lineage>
        <taxon>unclassified sequences</taxon>
        <taxon>metagenomes</taxon>
        <taxon>ecological metagenomes</taxon>
    </lineage>
</organism>
<gene>
    <name evidence="1" type="ORF">S03H2_14724</name>
</gene>